<dbReference type="InterPro" id="IPR002104">
    <property type="entry name" value="Integrase_catalytic"/>
</dbReference>
<protein>
    <submittedName>
        <fullName evidence="5">Site-specific integrase</fullName>
    </submittedName>
</protein>
<dbReference type="PANTHER" id="PTHR30349">
    <property type="entry name" value="PHAGE INTEGRASE-RELATED"/>
    <property type="match status" value="1"/>
</dbReference>
<sequence>MKATLKVIQRLSHEAKDGTCPVCLRYTSYRRVTYIGLNISVHPKHWSDNKKMVLASHRDHLLYNRIIQEQYTKAQTIIRDHFIKPLRVGVFLNKFKDKLYGNTDFYVFAENELRFLELTRAKRTIANYRNFLNKMQKWKPVLTFDAITLDYIKKFHEYEIQSGNLLNTIYKKHSNFKFFLGIAVDKGILDKNPYSKFKIKKITQAQNNDILNEDELKILQKAYDLGKYKGGRREVLRGFLFSCYTSLSYAEFYNVTYDDLKPVVLKEDKNDDICLLLSNNRLKTGVKYKIPIVSSVVESLLERKNKKTYLPIFYPLSNWRTNQHLKEIIAELSINKTITFHRARHTFRTIAAKRGIRDGIAERIMGHAIGNNIQDIYMHLDDEDIVAEMKAKWIVAP</sequence>
<dbReference type="SUPFAM" id="SSF56349">
    <property type="entry name" value="DNA breaking-rejoining enzymes"/>
    <property type="match status" value="1"/>
</dbReference>
<dbReference type="Gene3D" id="1.10.150.130">
    <property type="match status" value="1"/>
</dbReference>
<evidence type="ECO:0000256" key="1">
    <source>
        <dbReference type="ARBA" id="ARBA00008857"/>
    </source>
</evidence>
<gene>
    <name evidence="5" type="ORF">ACFO6W_16140</name>
</gene>
<dbReference type="Proteomes" id="UP001596023">
    <property type="component" value="Unassembled WGS sequence"/>
</dbReference>
<dbReference type="Pfam" id="PF17293">
    <property type="entry name" value="Arm-DNA-bind_5"/>
    <property type="match status" value="1"/>
</dbReference>
<reference evidence="6" key="1">
    <citation type="journal article" date="2019" name="Int. J. Syst. Evol. Microbiol.">
        <title>The Global Catalogue of Microorganisms (GCM) 10K type strain sequencing project: providing services to taxonomists for standard genome sequencing and annotation.</title>
        <authorList>
            <consortium name="The Broad Institute Genomics Platform"/>
            <consortium name="The Broad Institute Genome Sequencing Center for Infectious Disease"/>
            <person name="Wu L."/>
            <person name="Ma J."/>
        </authorList>
    </citation>
    <scope>NUCLEOTIDE SEQUENCE [LARGE SCALE GENOMIC DNA]</scope>
    <source>
        <strain evidence="6">CCUG 66188</strain>
    </source>
</reference>
<dbReference type="Pfam" id="PF00589">
    <property type="entry name" value="Phage_integrase"/>
    <property type="match status" value="1"/>
</dbReference>
<dbReference type="RefSeq" id="WP_379998279.1">
    <property type="nucleotide sequence ID" value="NZ_JBHSGN010000094.1"/>
</dbReference>
<dbReference type="InterPro" id="IPR035386">
    <property type="entry name" value="Arm-DNA-bind_5"/>
</dbReference>
<proteinExistence type="inferred from homology"/>
<dbReference type="Gene3D" id="1.10.443.10">
    <property type="entry name" value="Intergrase catalytic core"/>
    <property type="match status" value="1"/>
</dbReference>
<evidence type="ECO:0000313" key="6">
    <source>
        <dbReference type="Proteomes" id="UP001596023"/>
    </source>
</evidence>
<organism evidence="5 6">
    <name type="scientific">Dysgonomonas termitidis</name>
    <dbReference type="NCBI Taxonomy" id="1516126"/>
    <lineage>
        <taxon>Bacteria</taxon>
        <taxon>Pseudomonadati</taxon>
        <taxon>Bacteroidota</taxon>
        <taxon>Bacteroidia</taxon>
        <taxon>Bacteroidales</taxon>
        <taxon>Dysgonomonadaceae</taxon>
        <taxon>Dysgonomonas</taxon>
    </lineage>
</organism>
<dbReference type="PANTHER" id="PTHR30349:SF64">
    <property type="entry name" value="PROPHAGE INTEGRASE INTD-RELATED"/>
    <property type="match status" value="1"/>
</dbReference>
<dbReference type="PROSITE" id="PS51898">
    <property type="entry name" value="TYR_RECOMBINASE"/>
    <property type="match status" value="1"/>
</dbReference>
<evidence type="ECO:0000259" key="4">
    <source>
        <dbReference type="PROSITE" id="PS51898"/>
    </source>
</evidence>
<dbReference type="InterPro" id="IPR013762">
    <property type="entry name" value="Integrase-like_cat_sf"/>
</dbReference>
<feature type="domain" description="Tyr recombinase" evidence="4">
    <location>
        <begin position="206"/>
        <end position="390"/>
    </location>
</feature>
<dbReference type="InterPro" id="IPR010998">
    <property type="entry name" value="Integrase_recombinase_N"/>
</dbReference>
<comment type="caution">
    <text evidence="5">The sequence shown here is derived from an EMBL/GenBank/DDBJ whole genome shotgun (WGS) entry which is preliminary data.</text>
</comment>
<dbReference type="CDD" id="cd01185">
    <property type="entry name" value="INTN1_C_like"/>
    <property type="match status" value="1"/>
</dbReference>
<evidence type="ECO:0000313" key="5">
    <source>
        <dbReference type="EMBL" id="MFC4675231.1"/>
    </source>
</evidence>
<dbReference type="InterPro" id="IPR011010">
    <property type="entry name" value="DNA_brk_join_enz"/>
</dbReference>
<keyword evidence="3" id="KW-0233">DNA recombination</keyword>
<dbReference type="InterPro" id="IPR025269">
    <property type="entry name" value="SAM-like_dom"/>
</dbReference>
<dbReference type="EMBL" id="JBHSGN010000094">
    <property type="protein sequence ID" value="MFC4675231.1"/>
    <property type="molecule type" value="Genomic_DNA"/>
</dbReference>
<accession>A0ABV9KZW7</accession>
<keyword evidence="6" id="KW-1185">Reference proteome</keyword>
<comment type="similarity">
    <text evidence="1">Belongs to the 'phage' integrase family.</text>
</comment>
<keyword evidence="2" id="KW-0238">DNA-binding</keyword>
<name>A0ABV9KZW7_9BACT</name>
<dbReference type="Pfam" id="PF13102">
    <property type="entry name" value="Phage_int_SAM_5"/>
    <property type="match status" value="1"/>
</dbReference>
<evidence type="ECO:0000256" key="3">
    <source>
        <dbReference type="ARBA" id="ARBA00023172"/>
    </source>
</evidence>
<dbReference type="InterPro" id="IPR050090">
    <property type="entry name" value="Tyrosine_recombinase_XerCD"/>
</dbReference>
<evidence type="ECO:0000256" key="2">
    <source>
        <dbReference type="ARBA" id="ARBA00023125"/>
    </source>
</evidence>